<evidence type="ECO:0000313" key="3">
    <source>
        <dbReference type="EMBL" id="PFH59478.1"/>
    </source>
</evidence>
<name>A0A2A9PDT2_OPHUN</name>
<reference evidence="3 4" key="1">
    <citation type="journal article" date="2015" name="BMC Genomics">
        <title>Gene expression during zombie ant biting behavior reflects the complexity underlying fungal parasitic behavioral manipulation.</title>
        <authorList>
            <person name="de Bekker C."/>
            <person name="Ohm R.A."/>
            <person name="Loreto R.G."/>
            <person name="Sebastian A."/>
            <person name="Albert I."/>
            <person name="Merrow M."/>
            <person name="Brachmann A."/>
            <person name="Hughes D.P."/>
        </authorList>
    </citation>
    <scope>NUCLEOTIDE SEQUENCE [LARGE SCALE GENOMIC DNA]</scope>
    <source>
        <strain evidence="3 4">SC16a</strain>
    </source>
</reference>
<dbReference type="Proteomes" id="UP000037136">
    <property type="component" value="Unassembled WGS sequence"/>
</dbReference>
<sequence>MPTAADDTEQPEGDRAHMAQAYRDLARGEQAAAAMEAELDKFESRLATLLDAVESESASAPGAAGSSSSSAPGAATASSAASGPPTSEPRDKSRHRHQGTGEEKPPLASRRDNARPCTCCKPYSRKNRFKPPYPTLRHSLDVNAQSPFRSLATT</sequence>
<comment type="caution">
    <text evidence="3">The sequence shown here is derived from an EMBL/GenBank/DDBJ whole genome shotgun (WGS) entry which is preliminary data.</text>
</comment>
<reference evidence="3 4" key="2">
    <citation type="journal article" date="2017" name="Sci. Rep.">
        <title>Ant-infecting Ophiocordyceps genomes reveal a high diversity of potential behavioral manipulation genes and a possible major role for enterotoxins.</title>
        <authorList>
            <person name="de Bekker C."/>
            <person name="Ohm R.A."/>
            <person name="Evans H.C."/>
            <person name="Brachmann A."/>
            <person name="Hughes D.P."/>
        </authorList>
    </citation>
    <scope>NUCLEOTIDE SEQUENCE [LARGE SCALE GENOMIC DNA]</scope>
    <source>
        <strain evidence="3 4">SC16a</strain>
    </source>
</reference>
<gene>
    <name evidence="3" type="ORF">XA68_12265</name>
</gene>
<evidence type="ECO:0000256" key="1">
    <source>
        <dbReference type="SAM" id="Coils"/>
    </source>
</evidence>
<proteinExistence type="predicted"/>
<evidence type="ECO:0000313" key="4">
    <source>
        <dbReference type="Proteomes" id="UP000037136"/>
    </source>
</evidence>
<protein>
    <submittedName>
        <fullName evidence="3">Uncharacterized protein</fullName>
    </submittedName>
</protein>
<organism evidence="3 4">
    <name type="scientific">Ophiocordyceps unilateralis</name>
    <name type="common">Zombie-ant fungus</name>
    <name type="synonym">Torrubia unilateralis</name>
    <dbReference type="NCBI Taxonomy" id="268505"/>
    <lineage>
        <taxon>Eukaryota</taxon>
        <taxon>Fungi</taxon>
        <taxon>Dikarya</taxon>
        <taxon>Ascomycota</taxon>
        <taxon>Pezizomycotina</taxon>
        <taxon>Sordariomycetes</taxon>
        <taxon>Hypocreomycetidae</taxon>
        <taxon>Hypocreales</taxon>
        <taxon>Ophiocordycipitaceae</taxon>
        <taxon>Ophiocordyceps</taxon>
    </lineage>
</organism>
<keyword evidence="4" id="KW-1185">Reference proteome</keyword>
<feature type="compositionally biased region" description="Low complexity" evidence="2">
    <location>
        <begin position="55"/>
        <end position="85"/>
    </location>
</feature>
<feature type="compositionally biased region" description="Polar residues" evidence="2">
    <location>
        <begin position="142"/>
        <end position="154"/>
    </location>
</feature>
<dbReference type="EMBL" id="LAZP02000195">
    <property type="protein sequence ID" value="PFH59478.1"/>
    <property type="molecule type" value="Genomic_DNA"/>
</dbReference>
<feature type="coiled-coil region" evidence="1">
    <location>
        <begin position="18"/>
        <end position="52"/>
    </location>
</feature>
<feature type="compositionally biased region" description="Basic and acidic residues" evidence="2">
    <location>
        <begin position="99"/>
        <end position="114"/>
    </location>
</feature>
<accession>A0A2A9PDT2</accession>
<dbReference type="AlphaFoldDB" id="A0A2A9PDT2"/>
<feature type="region of interest" description="Disordered" evidence="2">
    <location>
        <begin position="54"/>
        <end position="154"/>
    </location>
</feature>
<keyword evidence="1" id="KW-0175">Coiled coil</keyword>
<evidence type="ECO:0000256" key="2">
    <source>
        <dbReference type="SAM" id="MobiDB-lite"/>
    </source>
</evidence>